<dbReference type="InterPro" id="IPR036285">
    <property type="entry name" value="PRP4-like_sf"/>
</dbReference>
<evidence type="ECO:0000313" key="13">
    <source>
        <dbReference type="Proteomes" id="UP000046393"/>
    </source>
</evidence>
<protein>
    <recommendedName>
        <fullName evidence="3">Pre-mRNA-splicing factor 18</fullName>
    </recommendedName>
    <alternativeName>
        <fullName evidence="10">PRP18 homolog</fullName>
    </alternativeName>
</protein>
<evidence type="ECO:0000256" key="4">
    <source>
        <dbReference type="ARBA" id="ARBA00022664"/>
    </source>
</evidence>
<keyword evidence="5" id="KW-0479">Metal-binding</keyword>
<dbReference type="Proteomes" id="UP000046393">
    <property type="component" value="Unplaced"/>
</dbReference>
<dbReference type="GO" id="GO:0046872">
    <property type="term" value="F:metal ion binding"/>
    <property type="evidence" value="ECO:0007669"/>
    <property type="project" value="UniProtKB-KW"/>
</dbReference>
<dbReference type="CDD" id="cd00685">
    <property type="entry name" value="Trans_IPPS_HT"/>
    <property type="match status" value="1"/>
</dbReference>
<dbReference type="AlphaFoldDB" id="A0A0N5AMF6"/>
<sequence length="587" mass="68029">MDFLKAEIERKRKHVKDVEHGKKFFKRGDLLEKEHKDYLEKYAEKHFLNSAKINVNTAEGPSTAQEDKKKVDDENDDLPRAEVIKRLRSRSQPITLFGENERQSRARLRRLEIEQPDMKEGWKNDLISAMKEVDHELVEEVVKGEMNDTGKHDVDMPDDEDLTWEKVETNACLLGNGDNPNRDCDILSQFFSYILKRWGKALNSRDELTKRSPEGKEAATKHKQTMEHLRPLQNMLQNHNVKADIREHLIKICRLIIIDRDYIKANNAYMEMAIGNAPWPVGVTRSGLHQRPGSAKAYVSNIAHVLNDETQRKYIQAIKRLMTLCQKYFPADPSKCVESKLIGAIMMKNMKDDDPVLGEQLWAPYEHITRIPGKRIRTKLIMAFDHWLHLDNEVLESIVRIVEILHNASLLVDDVEDHSVLRRGIPCAHEIYGMPRTINTSSYCMFYALHECIRLGKIEAVKVYTEEIMKLHEGQGKEIYWRDTFQCPTVSQYEKMVLQKTGGLMSLAVRLMQIYSNKSFNFTPLVEKIALYFQIRDDYINLSSTEYEKQKGFAEDITEGKFSFPIILALQTASKAGEMREDDELLS</sequence>
<name>A0A0N5AMF6_9BILA</name>
<dbReference type="InterPro" id="IPR014906">
    <property type="entry name" value="PRP4-like"/>
</dbReference>
<dbReference type="PANTHER" id="PTHR13007:SF19">
    <property type="entry name" value="PRE-MRNA-SPLICING FACTOR 18"/>
    <property type="match status" value="1"/>
</dbReference>
<proteinExistence type="inferred from homology"/>
<feature type="compositionally biased region" description="Basic and acidic residues" evidence="11">
    <location>
        <begin position="65"/>
        <end position="78"/>
    </location>
</feature>
<dbReference type="Pfam" id="PF08799">
    <property type="entry name" value="PRP4"/>
    <property type="match status" value="1"/>
</dbReference>
<dbReference type="InterPro" id="IPR004098">
    <property type="entry name" value="Prp18"/>
</dbReference>
<dbReference type="Pfam" id="PF02840">
    <property type="entry name" value="Prp18"/>
    <property type="match status" value="1"/>
</dbReference>
<comment type="subcellular location">
    <subcellularLocation>
        <location evidence="1">Nucleus</location>
    </subcellularLocation>
</comment>
<evidence type="ECO:0000256" key="2">
    <source>
        <dbReference type="ARBA" id="ARBA00008137"/>
    </source>
</evidence>
<dbReference type="GO" id="GO:0046540">
    <property type="term" value="C:U4/U6 x U5 tri-snRNP complex"/>
    <property type="evidence" value="ECO:0007669"/>
    <property type="project" value="TreeGrafter"/>
</dbReference>
<dbReference type="Gene3D" id="1.10.600.10">
    <property type="entry name" value="Farnesyl Diphosphate Synthase"/>
    <property type="match status" value="1"/>
</dbReference>
<reference evidence="14" key="1">
    <citation type="submission" date="2017-02" db="UniProtKB">
        <authorList>
            <consortium name="WormBaseParasite"/>
        </authorList>
    </citation>
    <scope>IDENTIFICATION</scope>
</reference>
<accession>A0A0N5AMF6</accession>
<keyword evidence="8" id="KW-0508">mRNA splicing</keyword>
<keyword evidence="4" id="KW-0507">mRNA processing</keyword>
<dbReference type="SFLD" id="SFLDS00005">
    <property type="entry name" value="Isoprenoid_Synthase_Type_I"/>
    <property type="match status" value="1"/>
</dbReference>
<feature type="domain" description="Pre-mRNA processing factor 4 (PRP4)-like" evidence="12">
    <location>
        <begin position="78"/>
        <end position="128"/>
    </location>
</feature>
<dbReference type="STRING" id="451379.A0A0N5AMF6"/>
<dbReference type="GO" id="GO:0004659">
    <property type="term" value="F:prenyltransferase activity"/>
    <property type="evidence" value="ECO:0007669"/>
    <property type="project" value="InterPro"/>
</dbReference>
<evidence type="ECO:0000256" key="8">
    <source>
        <dbReference type="ARBA" id="ARBA00023187"/>
    </source>
</evidence>
<feature type="compositionally biased region" description="Polar residues" evidence="11">
    <location>
        <begin position="54"/>
        <end position="64"/>
    </location>
</feature>
<evidence type="ECO:0000256" key="6">
    <source>
        <dbReference type="ARBA" id="ARBA00022728"/>
    </source>
</evidence>
<dbReference type="Gene3D" id="4.10.280.110">
    <property type="entry name" value="Pre-mRNA processing factor 4 domain"/>
    <property type="match status" value="1"/>
</dbReference>
<organism evidence="13 14">
    <name type="scientific">Syphacia muris</name>
    <dbReference type="NCBI Taxonomy" id="451379"/>
    <lineage>
        <taxon>Eukaryota</taxon>
        <taxon>Metazoa</taxon>
        <taxon>Ecdysozoa</taxon>
        <taxon>Nematoda</taxon>
        <taxon>Chromadorea</taxon>
        <taxon>Rhabditida</taxon>
        <taxon>Spirurina</taxon>
        <taxon>Oxyuridomorpha</taxon>
        <taxon>Oxyuroidea</taxon>
        <taxon>Oxyuridae</taxon>
        <taxon>Syphacia</taxon>
    </lineage>
</organism>
<dbReference type="GO" id="GO:0008299">
    <property type="term" value="P:isoprenoid biosynthetic process"/>
    <property type="evidence" value="ECO:0007669"/>
    <property type="project" value="InterPro"/>
</dbReference>
<dbReference type="InterPro" id="IPR033749">
    <property type="entry name" value="Polyprenyl_synt_CS"/>
</dbReference>
<evidence type="ECO:0000313" key="14">
    <source>
        <dbReference type="WBParaSite" id="SMUV_0000576301-mRNA-1"/>
    </source>
</evidence>
<dbReference type="PANTHER" id="PTHR13007">
    <property type="entry name" value="PRE-MRNA SPLICING FACTOR-RELATED"/>
    <property type="match status" value="1"/>
</dbReference>
<keyword evidence="9" id="KW-0539">Nucleus</keyword>
<comment type="similarity">
    <text evidence="2">Belongs to the PRP18 family.</text>
</comment>
<dbReference type="SUPFAM" id="SSF158230">
    <property type="entry name" value="PRP4-like"/>
    <property type="match status" value="1"/>
</dbReference>
<dbReference type="GO" id="GO:0005682">
    <property type="term" value="C:U5 snRNP"/>
    <property type="evidence" value="ECO:0007669"/>
    <property type="project" value="TreeGrafter"/>
</dbReference>
<evidence type="ECO:0000256" key="3">
    <source>
        <dbReference type="ARBA" id="ARBA00018242"/>
    </source>
</evidence>
<evidence type="ECO:0000256" key="11">
    <source>
        <dbReference type="SAM" id="MobiDB-lite"/>
    </source>
</evidence>
<keyword evidence="6" id="KW-0747">Spliceosome</keyword>
<dbReference type="SUPFAM" id="SSF47938">
    <property type="entry name" value="Functional domain of the splicing factor Prp18"/>
    <property type="match status" value="1"/>
</dbReference>
<evidence type="ECO:0000256" key="5">
    <source>
        <dbReference type="ARBA" id="ARBA00022723"/>
    </source>
</evidence>
<dbReference type="Gene3D" id="1.20.940.10">
    <property type="entry name" value="Functional domain of the splicing factor Prp18"/>
    <property type="match status" value="1"/>
</dbReference>
<dbReference type="InterPro" id="IPR039979">
    <property type="entry name" value="PRPF18"/>
</dbReference>
<dbReference type="InterPro" id="IPR008949">
    <property type="entry name" value="Isoprenoid_synthase_dom_sf"/>
</dbReference>
<dbReference type="SUPFAM" id="SSF48576">
    <property type="entry name" value="Terpenoid synthases"/>
    <property type="match status" value="1"/>
</dbReference>
<evidence type="ECO:0000256" key="9">
    <source>
        <dbReference type="ARBA" id="ARBA00023242"/>
    </source>
</evidence>
<dbReference type="WBParaSite" id="SMUV_0000576301-mRNA-1">
    <property type="protein sequence ID" value="SMUV_0000576301-mRNA-1"/>
    <property type="gene ID" value="SMUV_0000576301"/>
</dbReference>
<dbReference type="PROSITE" id="PS00723">
    <property type="entry name" value="POLYPRENYL_SYNTHASE_1"/>
    <property type="match status" value="1"/>
</dbReference>
<evidence type="ECO:0000256" key="7">
    <source>
        <dbReference type="ARBA" id="ARBA00022842"/>
    </source>
</evidence>
<evidence type="ECO:0000259" key="12">
    <source>
        <dbReference type="SMART" id="SM00500"/>
    </source>
</evidence>
<dbReference type="GO" id="GO:0042811">
    <property type="term" value="P:pheromone biosynthetic process"/>
    <property type="evidence" value="ECO:0007669"/>
    <property type="project" value="UniProtKB-ARBA"/>
</dbReference>
<keyword evidence="7" id="KW-0460">Magnesium</keyword>
<evidence type="ECO:0000256" key="1">
    <source>
        <dbReference type="ARBA" id="ARBA00004123"/>
    </source>
</evidence>
<dbReference type="InterPro" id="IPR000092">
    <property type="entry name" value="Polyprenyl_synt"/>
</dbReference>
<feature type="region of interest" description="Disordered" evidence="11">
    <location>
        <begin position="54"/>
        <end position="78"/>
    </location>
</feature>
<evidence type="ECO:0000256" key="10">
    <source>
        <dbReference type="ARBA" id="ARBA00031388"/>
    </source>
</evidence>
<dbReference type="GO" id="GO:0000350">
    <property type="term" value="P:generation of catalytic spliceosome for second transesterification step"/>
    <property type="evidence" value="ECO:0007669"/>
    <property type="project" value="TreeGrafter"/>
</dbReference>
<dbReference type="Pfam" id="PF00348">
    <property type="entry name" value="polyprenyl_synt"/>
    <property type="match status" value="1"/>
</dbReference>
<dbReference type="SMART" id="SM00500">
    <property type="entry name" value="SFM"/>
    <property type="match status" value="1"/>
</dbReference>
<dbReference type="GO" id="GO:0071021">
    <property type="term" value="C:U2-type post-spliceosomal complex"/>
    <property type="evidence" value="ECO:0007669"/>
    <property type="project" value="TreeGrafter"/>
</dbReference>
<keyword evidence="13" id="KW-1185">Reference proteome</keyword>